<evidence type="ECO:0008006" key="5">
    <source>
        <dbReference type="Google" id="ProtNLM"/>
    </source>
</evidence>
<feature type="region of interest" description="Disordered" evidence="1">
    <location>
        <begin position="26"/>
        <end position="53"/>
    </location>
</feature>
<protein>
    <recommendedName>
        <fullName evidence="5">Lipoprotein</fullName>
    </recommendedName>
</protein>
<dbReference type="EMBL" id="JBFAEG010000069">
    <property type="protein sequence ID" value="MEU5714044.1"/>
    <property type="molecule type" value="Genomic_DNA"/>
</dbReference>
<feature type="chain" id="PRO_5047104744" description="Lipoprotein" evidence="2">
    <location>
        <begin position="28"/>
        <end position="323"/>
    </location>
</feature>
<dbReference type="Proteomes" id="UP001551011">
    <property type="component" value="Unassembled WGS sequence"/>
</dbReference>
<sequence>MRRIGRAVGAAVLLVCCAGGCSTQPGAGSAEPGADGTGPSLAPLPANQPRDSLPLDAYVPSPEEQARSDRAQVALERACLARYGLRWNGPGETALETGRRMALSRQAARWGTVDLRQAARYGYHAPPWSTYNPQVGALLDQHADLPADVEKVLYGLVGTFGDKAVPQNGCRAEAAARLLRGAPRADRNLADWLARQAADASAEDPRLSTVLGAWRACMTRAGHPYASPHAAAHDPRWKRVRTPTEKELTVAVADVRCQNEVRYLPSLVDVTSRHQRELISRYTTELGRLKRLKDVRVRNVAEALAAQPSDTASSQEGDRDGSG</sequence>
<proteinExistence type="predicted"/>
<keyword evidence="2" id="KW-0732">Signal</keyword>
<evidence type="ECO:0000256" key="2">
    <source>
        <dbReference type="SAM" id="SignalP"/>
    </source>
</evidence>
<evidence type="ECO:0000313" key="3">
    <source>
        <dbReference type="EMBL" id="MEU5714044.1"/>
    </source>
</evidence>
<name>A0ABV3AQ16_9ACTN</name>
<organism evidence="3 4">
    <name type="scientific">Streptomyces flaveolus</name>
    <dbReference type="NCBI Taxonomy" id="67297"/>
    <lineage>
        <taxon>Bacteria</taxon>
        <taxon>Bacillati</taxon>
        <taxon>Actinomycetota</taxon>
        <taxon>Actinomycetes</taxon>
        <taxon>Kitasatosporales</taxon>
        <taxon>Streptomycetaceae</taxon>
        <taxon>Streptomyces</taxon>
    </lineage>
</organism>
<reference evidence="3 4" key="1">
    <citation type="submission" date="2024-06" db="EMBL/GenBank/DDBJ databases">
        <title>The Natural Products Discovery Center: Release of the First 8490 Sequenced Strains for Exploring Actinobacteria Biosynthetic Diversity.</title>
        <authorList>
            <person name="Kalkreuter E."/>
            <person name="Kautsar S.A."/>
            <person name="Yang D."/>
            <person name="Bader C.D."/>
            <person name="Teijaro C.N."/>
            <person name="Fluegel L."/>
            <person name="Davis C.M."/>
            <person name="Simpson J.R."/>
            <person name="Lauterbach L."/>
            <person name="Steele A.D."/>
            <person name="Gui C."/>
            <person name="Meng S."/>
            <person name="Li G."/>
            <person name="Viehrig K."/>
            <person name="Ye F."/>
            <person name="Su P."/>
            <person name="Kiefer A.F."/>
            <person name="Nichols A."/>
            <person name="Cepeda A.J."/>
            <person name="Yan W."/>
            <person name="Fan B."/>
            <person name="Jiang Y."/>
            <person name="Adhikari A."/>
            <person name="Zheng C.-J."/>
            <person name="Schuster L."/>
            <person name="Cowan T.M."/>
            <person name="Smanski M.J."/>
            <person name="Chevrette M.G."/>
            <person name="De Carvalho L.P.S."/>
            <person name="Shen B."/>
        </authorList>
    </citation>
    <scope>NUCLEOTIDE SEQUENCE [LARGE SCALE GENOMIC DNA]</scope>
    <source>
        <strain evidence="3 4">NPDC020594</strain>
    </source>
</reference>
<feature type="signal peptide" evidence="2">
    <location>
        <begin position="1"/>
        <end position="27"/>
    </location>
</feature>
<keyword evidence="4" id="KW-1185">Reference proteome</keyword>
<feature type="region of interest" description="Disordered" evidence="1">
    <location>
        <begin position="304"/>
        <end position="323"/>
    </location>
</feature>
<accession>A0ABV3AQ16</accession>
<comment type="caution">
    <text evidence="3">The sequence shown here is derived from an EMBL/GenBank/DDBJ whole genome shotgun (WGS) entry which is preliminary data.</text>
</comment>
<evidence type="ECO:0000256" key="1">
    <source>
        <dbReference type="SAM" id="MobiDB-lite"/>
    </source>
</evidence>
<gene>
    <name evidence="3" type="ORF">AB0H04_45910</name>
</gene>
<evidence type="ECO:0000313" key="4">
    <source>
        <dbReference type="Proteomes" id="UP001551011"/>
    </source>
</evidence>
<dbReference type="RefSeq" id="WP_234340006.1">
    <property type="nucleotide sequence ID" value="NZ_JBEXDP010000134.1"/>
</dbReference>